<comment type="similarity">
    <text evidence="1">Belongs to the sel-1 family.</text>
</comment>
<evidence type="ECO:0000313" key="2">
    <source>
        <dbReference type="EMBL" id="CAG8627702.1"/>
    </source>
</evidence>
<dbReference type="InterPro" id="IPR006597">
    <property type="entry name" value="Sel1-like"/>
</dbReference>
<dbReference type="EMBL" id="CAJVPY010004773">
    <property type="protein sequence ID" value="CAG8627702.1"/>
    <property type="molecule type" value="Genomic_DNA"/>
</dbReference>
<sequence>MTPSSSVSFRDFISKPSSKRCSRISIASSSSSRSARIFDEQLRRLSPTSHYHPKIEDPIRSIVNVLFSIFLQEQLKCTSHKKLKSILLKSIENYRVEPSQIFQWLFNNQNTYLYKSLLGFFLMVGIGCKRDKKKAFSLYFAAAKKGYLIAQEMIADCYFFGLGTHENEDLAFLWYSKCAEQGSGHGYHGLGICYEYGKARHELDVLMNLLSSSTNWPASSSMISLRCGGIISKNDIKHFKHE</sequence>
<keyword evidence="3" id="KW-1185">Reference proteome</keyword>
<name>A0A9N9GV73_9GLOM</name>
<dbReference type="InterPro" id="IPR050767">
    <property type="entry name" value="Sel1_AlgK"/>
</dbReference>
<dbReference type="AlphaFoldDB" id="A0A9N9GV73"/>
<dbReference type="PANTHER" id="PTHR11102:SF160">
    <property type="entry name" value="ERAD-ASSOCIATED E3 UBIQUITIN-PROTEIN LIGASE COMPONENT HRD3"/>
    <property type="match status" value="1"/>
</dbReference>
<reference evidence="2" key="1">
    <citation type="submission" date="2021-06" db="EMBL/GenBank/DDBJ databases">
        <authorList>
            <person name="Kallberg Y."/>
            <person name="Tangrot J."/>
            <person name="Rosling A."/>
        </authorList>
    </citation>
    <scope>NUCLEOTIDE SEQUENCE</scope>
    <source>
        <strain evidence="2">MA453B</strain>
    </source>
</reference>
<dbReference type="SUPFAM" id="SSF81901">
    <property type="entry name" value="HCP-like"/>
    <property type="match status" value="1"/>
</dbReference>
<dbReference type="Proteomes" id="UP000789405">
    <property type="component" value="Unassembled WGS sequence"/>
</dbReference>
<dbReference type="OrthoDB" id="2425131at2759"/>
<comment type="caution">
    <text evidence="2">The sequence shown here is derived from an EMBL/GenBank/DDBJ whole genome shotgun (WGS) entry which is preliminary data.</text>
</comment>
<dbReference type="SMART" id="SM00671">
    <property type="entry name" value="SEL1"/>
    <property type="match status" value="2"/>
</dbReference>
<dbReference type="InterPro" id="IPR011990">
    <property type="entry name" value="TPR-like_helical_dom_sf"/>
</dbReference>
<accession>A0A9N9GV73</accession>
<evidence type="ECO:0000313" key="3">
    <source>
        <dbReference type="Proteomes" id="UP000789405"/>
    </source>
</evidence>
<organism evidence="2 3">
    <name type="scientific">Dentiscutata erythropus</name>
    <dbReference type="NCBI Taxonomy" id="1348616"/>
    <lineage>
        <taxon>Eukaryota</taxon>
        <taxon>Fungi</taxon>
        <taxon>Fungi incertae sedis</taxon>
        <taxon>Mucoromycota</taxon>
        <taxon>Glomeromycotina</taxon>
        <taxon>Glomeromycetes</taxon>
        <taxon>Diversisporales</taxon>
        <taxon>Gigasporaceae</taxon>
        <taxon>Dentiscutata</taxon>
    </lineage>
</organism>
<evidence type="ECO:0000256" key="1">
    <source>
        <dbReference type="ARBA" id="ARBA00038101"/>
    </source>
</evidence>
<gene>
    <name evidence="2" type="ORF">DERYTH_LOCUS8982</name>
</gene>
<protein>
    <submittedName>
        <fullName evidence="2">12471_t:CDS:1</fullName>
    </submittedName>
</protein>
<proteinExistence type="inferred from homology"/>
<dbReference type="PANTHER" id="PTHR11102">
    <property type="entry name" value="SEL-1-LIKE PROTEIN"/>
    <property type="match status" value="1"/>
</dbReference>
<dbReference type="Gene3D" id="1.25.40.10">
    <property type="entry name" value="Tetratricopeptide repeat domain"/>
    <property type="match status" value="1"/>
</dbReference>
<dbReference type="Pfam" id="PF08238">
    <property type="entry name" value="Sel1"/>
    <property type="match status" value="3"/>
</dbReference>